<reference evidence="2 3" key="1">
    <citation type="journal article" date="2021" name="Elife">
        <title>Chloroplast acquisition without the gene transfer in kleptoplastic sea slugs, Plakobranchus ocellatus.</title>
        <authorList>
            <person name="Maeda T."/>
            <person name="Takahashi S."/>
            <person name="Yoshida T."/>
            <person name="Shimamura S."/>
            <person name="Takaki Y."/>
            <person name="Nagai Y."/>
            <person name="Toyoda A."/>
            <person name="Suzuki Y."/>
            <person name="Arimoto A."/>
            <person name="Ishii H."/>
            <person name="Satoh N."/>
            <person name="Nishiyama T."/>
            <person name="Hasebe M."/>
            <person name="Maruyama T."/>
            <person name="Minagawa J."/>
            <person name="Obokata J."/>
            <person name="Shigenobu S."/>
        </authorList>
    </citation>
    <scope>NUCLEOTIDE SEQUENCE [LARGE SCALE GENOMIC DNA]</scope>
</reference>
<dbReference type="AlphaFoldDB" id="A0AAV4DNC4"/>
<accession>A0AAV4DNC4</accession>
<evidence type="ECO:0000313" key="2">
    <source>
        <dbReference type="EMBL" id="GFO45857.1"/>
    </source>
</evidence>
<proteinExistence type="predicted"/>
<comment type="caution">
    <text evidence="2">The sequence shown here is derived from an EMBL/GenBank/DDBJ whole genome shotgun (WGS) entry which is preliminary data.</text>
</comment>
<dbReference type="Proteomes" id="UP000735302">
    <property type="component" value="Unassembled WGS sequence"/>
</dbReference>
<evidence type="ECO:0000256" key="1">
    <source>
        <dbReference type="SAM" id="MobiDB-lite"/>
    </source>
</evidence>
<keyword evidence="3" id="KW-1185">Reference proteome</keyword>
<feature type="compositionally biased region" description="Polar residues" evidence="1">
    <location>
        <begin position="1"/>
        <end position="23"/>
    </location>
</feature>
<protein>
    <submittedName>
        <fullName evidence="2">Uncharacterized protein</fullName>
    </submittedName>
</protein>
<sequence>MKRSLTSSVLVQSARRSNDSPQQGDLRLSGPPSGQGAGAGARTRDRRVPADLRADSLATVPPTPPRTLSGPVPCLDFRLGGSTSTLSATPFFETGRRLKLWEFYGLPKIPNAFCTWHPSSRIMLASCTKLSTELVEVKIIVTLGGDVIIRLSSNEPIWSLLTRVPEVLIPSLAQHTYRRQGST</sequence>
<gene>
    <name evidence="2" type="ORF">PoB_007236200</name>
</gene>
<evidence type="ECO:0000313" key="3">
    <source>
        <dbReference type="Proteomes" id="UP000735302"/>
    </source>
</evidence>
<name>A0AAV4DNC4_9GAST</name>
<organism evidence="2 3">
    <name type="scientific">Plakobranchus ocellatus</name>
    <dbReference type="NCBI Taxonomy" id="259542"/>
    <lineage>
        <taxon>Eukaryota</taxon>
        <taxon>Metazoa</taxon>
        <taxon>Spiralia</taxon>
        <taxon>Lophotrochozoa</taxon>
        <taxon>Mollusca</taxon>
        <taxon>Gastropoda</taxon>
        <taxon>Heterobranchia</taxon>
        <taxon>Euthyneura</taxon>
        <taxon>Panpulmonata</taxon>
        <taxon>Sacoglossa</taxon>
        <taxon>Placobranchoidea</taxon>
        <taxon>Plakobranchidae</taxon>
        <taxon>Plakobranchus</taxon>
    </lineage>
</organism>
<dbReference type="EMBL" id="BLXT01008083">
    <property type="protein sequence ID" value="GFO45857.1"/>
    <property type="molecule type" value="Genomic_DNA"/>
</dbReference>
<feature type="region of interest" description="Disordered" evidence="1">
    <location>
        <begin position="1"/>
        <end position="48"/>
    </location>
</feature>